<evidence type="ECO:0000313" key="9">
    <source>
        <dbReference type="Proteomes" id="UP000036449"/>
    </source>
</evidence>
<dbReference type="AlphaFoldDB" id="A0A0J6V7N8"/>
<evidence type="ECO:0000256" key="4">
    <source>
        <dbReference type="ARBA" id="ARBA00022989"/>
    </source>
</evidence>
<reference evidence="8 9" key="1">
    <citation type="submission" date="2015-03" db="EMBL/GenBank/DDBJ databases">
        <title>Genome sequencing of Methylobacterium tarhaniae DSM 25844.</title>
        <authorList>
            <person name="Chaudhry V."/>
            <person name="Patil P.B."/>
        </authorList>
    </citation>
    <scope>NUCLEOTIDE SEQUENCE [LARGE SCALE GENOMIC DNA]</scope>
    <source>
        <strain evidence="8 9">DSM 25844</strain>
    </source>
</reference>
<evidence type="ECO:0000256" key="6">
    <source>
        <dbReference type="SAM" id="MobiDB-lite"/>
    </source>
</evidence>
<feature type="transmembrane region" description="Helical" evidence="7">
    <location>
        <begin position="88"/>
        <end position="106"/>
    </location>
</feature>
<organism evidence="8 9">
    <name type="scientific">Methylobacterium tarhaniae</name>
    <dbReference type="NCBI Taxonomy" id="1187852"/>
    <lineage>
        <taxon>Bacteria</taxon>
        <taxon>Pseudomonadati</taxon>
        <taxon>Pseudomonadota</taxon>
        <taxon>Alphaproteobacteria</taxon>
        <taxon>Hyphomicrobiales</taxon>
        <taxon>Methylobacteriaceae</taxon>
        <taxon>Methylobacterium</taxon>
    </lineage>
</organism>
<dbReference type="Proteomes" id="UP000036449">
    <property type="component" value="Unassembled WGS sequence"/>
</dbReference>
<dbReference type="PANTHER" id="PTHR30238">
    <property type="entry name" value="MEMBRANE BOUND PREDICTED REDOX MODULATOR"/>
    <property type="match status" value="1"/>
</dbReference>
<evidence type="ECO:0000313" key="8">
    <source>
        <dbReference type="EMBL" id="KMO34961.1"/>
    </source>
</evidence>
<dbReference type="OrthoDB" id="9783692at2"/>
<feature type="transmembrane region" description="Helical" evidence="7">
    <location>
        <begin position="48"/>
        <end position="68"/>
    </location>
</feature>
<protein>
    <submittedName>
        <fullName evidence="8">Membrane protein</fullName>
    </submittedName>
</protein>
<keyword evidence="9" id="KW-1185">Reference proteome</keyword>
<dbReference type="NCBIfam" id="TIGR03718">
    <property type="entry name" value="R_switched_Alx"/>
    <property type="match status" value="1"/>
</dbReference>
<accession>A0A0J6V7N8</accession>
<evidence type="ECO:0000256" key="5">
    <source>
        <dbReference type="ARBA" id="ARBA00023136"/>
    </source>
</evidence>
<gene>
    <name evidence="8" type="ORF">VQ03_22670</name>
</gene>
<dbReference type="InterPro" id="IPR022369">
    <property type="entry name" value="Integral_membrane_TerC_rswitch"/>
</dbReference>
<comment type="caution">
    <text evidence="8">The sequence shown here is derived from an EMBL/GenBank/DDBJ whole genome shotgun (WGS) entry which is preliminary data.</text>
</comment>
<dbReference type="EMBL" id="LABZ01000172">
    <property type="protein sequence ID" value="KMO34961.1"/>
    <property type="molecule type" value="Genomic_DNA"/>
</dbReference>
<feature type="transmembrane region" description="Helical" evidence="7">
    <location>
        <begin position="14"/>
        <end position="36"/>
    </location>
</feature>
<comment type="similarity">
    <text evidence="2">Belongs to the TerC family.</text>
</comment>
<feature type="transmembrane region" description="Helical" evidence="7">
    <location>
        <begin position="242"/>
        <end position="262"/>
    </location>
</feature>
<evidence type="ECO:0000256" key="2">
    <source>
        <dbReference type="ARBA" id="ARBA00007511"/>
    </source>
</evidence>
<evidence type="ECO:0000256" key="7">
    <source>
        <dbReference type="SAM" id="Phobius"/>
    </source>
</evidence>
<dbReference type="PATRIC" id="fig|1187852.3.peg.2075"/>
<feature type="transmembrane region" description="Helical" evidence="7">
    <location>
        <begin position="301"/>
        <end position="320"/>
    </location>
</feature>
<dbReference type="RefSeq" id="WP_048453162.1">
    <property type="nucleotide sequence ID" value="NZ_LABZ01000172.1"/>
</dbReference>
<feature type="region of interest" description="Disordered" evidence="6">
    <location>
        <begin position="333"/>
        <end position="356"/>
    </location>
</feature>
<feature type="transmembrane region" description="Helical" evidence="7">
    <location>
        <begin position="269"/>
        <end position="289"/>
    </location>
</feature>
<comment type="subcellular location">
    <subcellularLocation>
        <location evidence="1">Membrane</location>
        <topology evidence="1">Multi-pass membrane protein</topology>
    </subcellularLocation>
</comment>
<dbReference type="InterPro" id="IPR005496">
    <property type="entry name" value="Integral_membrane_TerC"/>
</dbReference>
<evidence type="ECO:0000256" key="1">
    <source>
        <dbReference type="ARBA" id="ARBA00004141"/>
    </source>
</evidence>
<evidence type="ECO:0000256" key="3">
    <source>
        <dbReference type="ARBA" id="ARBA00022692"/>
    </source>
</evidence>
<feature type="transmembrane region" description="Helical" evidence="7">
    <location>
        <begin position="141"/>
        <end position="159"/>
    </location>
</feature>
<feature type="transmembrane region" description="Helical" evidence="7">
    <location>
        <begin position="212"/>
        <end position="236"/>
    </location>
</feature>
<keyword evidence="5 7" id="KW-0472">Membrane</keyword>
<dbReference type="GO" id="GO:0016020">
    <property type="term" value="C:membrane"/>
    <property type="evidence" value="ECO:0007669"/>
    <property type="project" value="UniProtKB-SubCell"/>
</dbReference>
<keyword evidence="4 7" id="KW-1133">Transmembrane helix</keyword>
<feature type="compositionally biased region" description="Basic and acidic residues" evidence="6">
    <location>
        <begin position="345"/>
        <end position="356"/>
    </location>
</feature>
<name>A0A0J6V7N8_9HYPH</name>
<keyword evidence="3 7" id="KW-0812">Transmembrane</keyword>
<proteinExistence type="inferred from homology"/>
<feature type="transmembrane region" description="Helical" evidence="7">
    <location>
        <begin position="113"/>
        <end position="135"/>
    </location>
</feature>
<sequence>MVDFLYMTWLGKPVWMWLGFHAVIFILLALDLGLLHRDKSREIGVKESLLLTAFYLTLGLLFGGWVWWYIGPQAGQEYLAGLVVEKSLSMDNVFVIAVIFGYLGIPRNAQHRVLLWGILAAIVLRGLMIGLGAALVHQAEWVLTIFAAFLIYAGIKMLVSGDEEEGESKSADRFTSFMRKHMRVTDELDGQKFTTRRPDPKTGKPVRWLTPLALALVLVNGADVIFAVDSVPAIFAITTDTYVVYTSNIFAILGLRALYFALAAMVDRFAYLKTALALILIFIGLKIVVADTFELIEIQPWVALVVTVVLLAGGIVYSLWRTRGAAETQAAVPAPREAATSHEAGTPRERLGSSHG</sequence>
<dbReference type="Pfam" id="PF03741">
    <property type="entry name" value="TerC"/>
    <property type="match status" value="1"/>
</dbReference>
<dbReference type="PANTHER" id="PTHR30238:SF0">
    <property type="entry name" value="THYLAKOID MEMBRANE PROTEIN TERC, CHLOROPLASTIC"/>
    <property type="match status" value="1"/>
</dbReference>